<evidence type="ECO:0000313" key="2">
    <source>
        <dbReference type="Proteomes" id="UP000297245"/>
    </source>
</evidence>
<feature type="non-terminal residue" evidence="1">
    <location>
        <position position="354"/>
    </location>
</feature>
<dbReference type="SUPFAM" id="SSF50630">
    <property type="entry name" value="Acid proteases"/>
    <property type="match status" value="1"/>
</dbReference>
<protein>
    <recommendedName>
        <fullName evidence="3">Peptidase A2 domain-containing protein</fullName>
    </recommendedName>
</protein>
<dbReference type="OrthoDB" id="1750432at2759"/>
<dbReference type="CDD" id="cd00303">
    <property type="entry name" value="retropepsin_like"/>
    <property type="match status" value="1"/>
</dbReference>
<proteinExistence type="predicted"/>
<dbReference type="Pfam" id="PF13650">
    <property type="entry name" value="Asp_protease_2"/>
    <property type="match status" value="1"/>
</dbReference>
<keyword evidence="2" id="KW-1185">Reference proteome</keyword>
<evidence type="ECO:0000313" key="1">
    <source>
        <dbReference type="EMBL" id="THU77148.1"/>
    </source>
</evidence>
<dbReference type="Proteomes" id="UP000297245">
    <property type="component" value="Unassembled WGS sequence"/>
</dbReference>
<evidence type="ECO:0008006" key="3">
    <source>
        <dbReference type="Google" id="ProtNLM"/>
    </source>
</evidence>
<accession>A0A4S8KPB6</accession>
<organism evidence="1 2">
    <name type="scientific">Dendrothele bispora (strain CBS 962.96)</name>
    <dbReference type="NCBI Taxonomy" id="1314807"/>
    <lineage>
        <taxon>Eukaryota</taxon>
        <taxon>Fungi</taxon>
        <taxon>Dikarya</taxon>
        <taxon>Basidiomycota</taxon>
        <taxon>Agaricomycotina</taxon>
        <taxon>Agaricomycetes</taxon>
        <taxon>Agaricomycetidae</taxon>
        <taxon>Agaricales</taxon>
        <taxon>Agaricales incertae sedis</taxon>
        <taxon>Dendrothele</taxon>
    </lineage>
</organism>
<name>A0A4S8KPB6_DENBC</name>
<sequence length="354" mass="40817">MGDVIGLAATYVLNHFAPYPGDELRWGSETSHRFVVFKKDDDHYAIDDDAYREFTVRIPRRLLLNRYFNLPDWYNKHIKRLSSELANRLRGNVEYEFLSRLFKDPENEFEKDSDRLVEYTDAYLHLLGGNTYPGLQRNASIVRDIGRLVPRPIVVVVKINDRPCRALIDSGSLGDFISTQVADQLKLKKRYLETPLPLHLAVQGSRSKVLYGANANFKYQNVDCEHYFDVANLSGYDVILGTPFMFMHSVRIGLNPATVEISSDVPLPIKGENVSEIRSNAIHAEEHTLESARDELREYANPICKGAAETPLPPLRVINHSIPLIEEDRIYPWRPSRCPEAFREQWDLKRRDYL</sequence>
<reference evidence="1 2" key="1">
    <citation type="journal article" date="2019" name="Nat. Ecol. Evol.">
        <title>Megaphylogeny resolves global patterns of mushroom evolution.</title>
        <authorList>
            <person name="Varga T."/>
            <person name="Krizsan K."/>
            <person name="Foldi C."/>
            <person name="Dima B."/>
            <person name="Sanchez-Garcia M."/>
            <person name="Sanchez-Ramirez S."/>
            <person name="Szollosi G.J."/>
            <person name="Szarkandi J.G."/>
            <person name="Papp V."/>
            <person name="Albert L."/>
            <person name="Andreopoulos W."/>
            <person name="Angelini C."/>
            <person name="Antonin V."/>
            <person name="Barry K.W."/>
            <person name="Bougher N.L."/>
            <person name="Buchanan P."/>
            <person name="Buyck B."/>
            <person name="Bense V."/>
            <person name="Catcheside P."/>
            <person name="Chovatia M."/>
            <person name="Cooper J."/>
            <person name="Damon W."/>
            <person name="Desjardin D."/>
            <person name="Finy P."/>
            <person name="Geml J."/>
            <person name="Haridas S."/>
            <person name="Hughes K."/>
            <person name="Justo A."/>
            <person name="Karasinski D."/>
            <person name="Kautmanova I."/>
            <person name="Kiss B."/>
            <person name="Kocsube S."/>
            <person name="Kotiranta H."/>
            <person name="LaButti K.M."/>
            <person name="Lechner B.E."/>
            <person name="Liimatainen K."/>
            <person name="Lipzen A."/>
            <person name="Lukacs Z."/>
            <person name="Mihaltcheva S."/>
            <person name="Morgado L.N."/>
            <person name="Niskanen T."/>
            <person name="Noordeloos M.E."/>
            <person name="Ohm R.A."/>
            <person name="Ortiz-Santana B."/>
            <person name="Ovrebo C."/>
            <person name="Racz N."/>
            <person name="Riley R."/>
            <person name="Savchenko A."/>
            <person name="Shiryaev A."/>
            <person name="Soop K."/>
            <person name="Spirin V."/>
            <person name="Szebenyi C."/>
            <person name="Tomsovsky M."/>
            <person name="Tulloss R.E."/>
            <person name="Uehling J."/>
            <person name="Grigoriev I.V."/>
            <person name="Vagvolgyi C."/>
            <person name="Papp T."/>
            <person name="Martin F.M."/>
            <person name="Miettinen O."/>
            <person name="Hibbett D.S."/>
            <person name="Nagy L.G."/>
        </authorList>
    </citation>
    <scope>NUCLEOTIDE SEQUENCE [LARGE SCALE GENOMIC DNA]</scope>
    <source>
        <strain evidence="1 2">CBS 962.96</strain>
    </source>
</reference>
<dbReference type="EMBL" id="ML180536">
    <property type="protein sequence ID" value="THU77148.1"/>
    <property type="molecule type" value="Genomic_DNA"/>
</dbReference>
<dbReference type="InterPro" id="IPR021109">
    <property type="entry name" value="Peptidase_aspartic_dom_sf"/>
</dbReference>
<dbReference type="Gene3D" id="2.40.70.10">
    <property type="entry name" value="Acid Proteases"/>
    <property type="match status" value="1"/>
</dbReference>
<gene>
    <name evidence="1" type="ORF">K435DRAFT_576666</name>
</gene>
<dbReference type="AlphaFoldDB" id="A0A4S8KPB6"/>